<feature type="compositionally biased region" description="Basic and acidic residues" evidence="2">
    <location>
        <begin position="670"/>
        <end position="690"/>
    </location>
</feature>
<dbReference type="Pfam" id="PF10337">
    <property type="entry name" value="ArAE_2_N"/>
    <property type="match status" value="1"/>
</dbReference>
<feature type="region of interest" description="Disordered" evidence="2">
    <location>
        <begin position="1"/>
        <end position="56"/>
    </location>
</feature>
<evidence type="ECO:0008006" key="8">
    <source>
        <dbReference type="Google" id="ProtNLM"/>
    </source>
</evidence>
<evidence type="ECO:0000259" key="5">
    <source>
        <dbReference type="Pfam" id="PF10337"/>
    </source>
</evidence>
<feature type="domain" description="DUF2421" evidence="4">
    <location>
        <begin position="920"/>
        <end position="1186"/>
    </location>
</feature>
<dbReference type="PANTHER" id="PTHR37994:SF3">
    <property type="entry name" value="ER TRANSPORTER 6TM N-TERMINAL DOMAIN-CONTAINING PROTEIN"/>
    <property type="match status" value="1"/>
</dbReference>
<keyword evidence="3" id="KW-1133">Transmembrane helix</keyword>
<reference evidence="6 7" key="1">
    <citation type="journal article" date="2018" name="Front. Microbiol.">
        <title>Prospects for Fungal Bioremediation of Acidic Radioactive Waste Sites: Characterization and Genome Sequence of Rhodotorula taiwanensis MD1149.</title>
        <authorList>
            <person name="Tkavc R."/>
            <person name="Matrosova V.Y."/>
            <person name="Grichenko O.E."/>
            <person name="Gostincar C."/>
            <person name="Volpe R.P."/>
            <person name="Klimenkova P."/>
            <person name="Gaidamakova E.K."/>
            <person name="Zhou C.E."/>
            <person name="Stewart B.J."/>
            <person name="Lyman M.G."/>
            <person name="Malfatti S.A."/>
            <person name="Rubinfeld B."/>
            <person name="Courtot M."/>
            <person name="Singh J."/>
            <person name="Dalgard C.L."/>
            <person name="Hamilton T."/>
            <person name="Frey K.G."/>
            <person name="Gunde-Cimerman N."/>
            <person name="Dugan L."/>
            <person name="Daly M.J."/>
        </authorList>
    </citation>
    <scope>NUCLEOTIDE SEQUENCE [LARGE SCALE GENOMIC DNA]</scope>
    <source>
        <strain evidence="6 7">MD1149</strain>
    </source>
</reference>
<keyword evidence="7" id="KW-1185">Reference proteome</keyword>
<feature type="compositionally biased region" description="Basic residues" evidence="2">
    <location>
        <begin position="439"/>
        <end position="452"/>
    </location>
</feature>
<organism evidence="6 7">
    <name type="scientific">Rhodotorula taiwanensis</name>
    <dbReference type="NCBI Taxonomy" id="741276"/>
    <lineage>
        <taxon>Eukaryota</taxon>
        <taxon>Fungi</taxon>
        <taxon>Dikarya</taxon>
        <taxon>Basidiomycota</taxon>
        <taxon>Pucciniomycotina</taxon>
        <taxon>Microbotryomycetes</taxon>
        <taxon>Sporidiobolales</taxon>
        <taxon>Sporidiobolaceae</taxon>
        <taxon>Rhodotorula</taxon>
    </lineage>
</organism>
<evidence type="ECO:0000313" key="7">
    <source>
        <dbReference type="Proteomes" id="UP000237144"/>
    </source>
</evidence>
<evidence type="ECO:0000256" key="1">
    <source>
        <dbReference type="SAM" id="Coils"/>
    </source>
</evidence>
<sequence>MSSKSPTSPARPEAGSTDRQDSAGSSSQSPVRDGEFSHDVPSKDETKKQRKSARNKLPSMIKGPLDAFFPKFTPSPLYASEPAFVREANDRSKWRARKIYIRTCIVFLGNMILMLEQKSLLVLGNAGFFGLIVSAMLPPMFPVQLFLIVSFMLVLGMCLGWAWACAGMAAALRARSQVLLARQVQTTRTSIASATNPDSAYRRQIFEGAFLDARSTVVFGVFLGTGAFVFGLLRAKRPKLLLLSIFGTIVLDVMTAYGPLFPIKQYTLATTFLIPTGCYVAIALAATILIFPQTLNHAWTIDLVDTFLSPTRQRSDLYAKLLATPPVTIDTTDLEGHPWTKLGAMWVSTQEAMSTGLEGLLGGIGLTELEVSRGHLSAKDLKSLVDPLQELHIRSLGLAGMWSTVWSRVRRHQEDSHGELDHEDSHDAHDEKPKNGLTGRRRNGGRHTHMGNKLHEAEVRNKHDFPTMLALFNDVTQDVRHASDAALAGSMDWLIAQNNARYPFLGGKKTRENEENRFAELAQATKRLESEIALFRQEHRRQLVEPFRDFFDPETGQLFSQEERRKRGGHTAHERLFAPGSLFTILAAADSLIVYLESVQSFTGRLSALAQQRRSSRLWFPTGIRKIGHLLAGHHHGAGPDVVSGGQDPDALESAEVDDESSESATLSSQRDREASSAQTRKESKRDQKGKPQNPFDQLMKTETRDPDARPPRNALQRIGVVGYGFLHWWTTPDVIFALKYTAASVVLWLPQVFETTAFLMYSEKLLWAQITAQTFMAPYAGDQIFTTLQRIIGTVVGLVYGMRGLGTLWSWLVADGSISTAACQWYLGAAKGSGTPVGVGSALFVMMLPLLAIRLHAPPASAMIAIMVTVTTVLVVGYSWIDEKLARVGNPGVGYNVAWRRGLLVIIGAAVGLVFLLLPPSNSTRKLVRRTHAKCLEQLGRVYAAITSLWVEEQRREHRLANKQDESFDSQQLVDGESAPFGKASQKAARARLFAIRNKLNSTKISNLQAAFELSMKGDWPKQEYLRLLRLQLALLQALGQLGQALVRLEPKWRKRIVQETAFLNQPLIADVATTFSIISLSLRQGVPLPAAMPGPLLDRLIYHDSRLRAFSQSLTQRERGDEDDDDDDEQATKVEGARVGDFKLTFDVLADERFGVYASALEALANILLDVDELELASKALLGEISFPGYSMLAQRERFGDV</sequence>
<feature type="transmembrane region" description="Helical" evidence="3">
    <location>
        <begin position="121"/>
        <end position="138"/>
    </location>
</feature>
<keyword evidence="3" id="KW-0472">Membrane</keyword>
<feature type="transmembrane region" description="Helical" evidence="3">
    <location>
        <begin position="861"/>
        <end position="882"/>
    </location>
</feature>
<dbReference type="STRING" id="741276.A0A2S5B2H1"/>
<dbReference type="InterPro" id="IPR018820">
    <property type="entry name" value="BRE4-related_DUF2421"/>
</dbReference>
<feature type="transmembrane region" description="Helical" evidence="3">
    <location>
        <begin position="216"/>
        <end position="233"/>
    </location>
</feature>
<dbReference type="OrthoDB" id="2274698at2759"/>
<proteinExistence type="predicted"/>
<dbReference type="AlphaFoldDB" id="A0A2S5B2H1"/>
<dbReference type="Pfam" id="PF10334">
    <property type="entry name" value="BRE4"/>
    <property type="match status" value="1"/>
</dbReference>
<protein>
    <recommendedName>
        <fullName evidence="8">ER transporter 6TM N-terminal domain-containing protein</fullName>
    </recommendedName>
</protein>
<feature type="region of interest" description="Disordered" evidence="2">
    <location>
        <begin position="638"/>
        <end position="712"/>
    </location>
</feature>
<evidence type="ECO:0000259" key="4">
    <source>
        <dbReference type="Pfam" id="PF10334"/>
    </source>
</evidence>
<dbReference type="Proteomes" id="UP000237144">
    <property type="component" value="Unassembled WGS sequence"/>
</dbReference>
<evidence type="ECO:0000256" key="3">
    <source>
        <dbReference type="SAM" id="Phobius"/>
    </source>
</evidence>
<evidence type="ECO:0000256" key="2">
    <source>
        <dbReference type="SAM" id="MobiDB-lite"/>
    </source>
</evidence>
<evidence type="ECO:0000313" key="6">
    <source>
        <dbReference type="EMBL" id="POY70979.1"/>
    </source>
</evidence>
<dbReference type="EMBL" id="PJQD01000091">
    <property type="protein sequence ID" value="POY70979.1"/>
    <property type="molecule type" value="Genomic_DNA"/>
</dbReference>
<keyword evidence="1" id="KW-0175">Coiled coil</keyword>
<feature type="compositionally biased region" description="Acidic residues" evidence="2">
    <location>
        <begin position="650"/>
        <end position="662"/>
    </location>
</feature>
<keyword evidence="3" id="KW-0812">Transmembrane</keyword>
<dbReference type="InterPro" id="IPR018823">
    <property type="entry name" value="ArAE_2_N"/>
</dbReference>
<feature type="transmembrane region" description="Helical" evidence="3">
    <location>
        <begin position="834"/>
        <end position="854"/>
    </location>
</feature>
<feature type="coiled-coil region" evidence="1">
    <location>
        <begin position="511"/>
        <end position="538"/>
    </location>
</feature>
<dbReference type="PANTHER" id="PTHR37994">
    <property type="entry name" value="ARAE_2_N DOMAIN-CONTAINING PROTEIN-RELATED"/>
    <property type="match status" value="1"/>
</dbReference>
<feature type="compositionally biased region" description="Basic and acidic residues" evidence="2">
    <location>
        <begin position="416"/>
        <end position="434"/>
    </location>
</feature>
<feature type="domain" description="Putative ER transporter 6TM N-terminal" evidence="5">
    <location>
        <begin position="98"/>
        <end position="544"/>
    </location>
</feature>
<feature type="transmembrane region" description="Helical" evidence="3">
    <location>
        <begin position="240"/>
        <end position="260"/>
    </location>
</feature>
<feature type="transmembrane region" description="Helical" evidence="3">
    <location>
        <begin position="272"/>
        <end position="291"/>
    </location>
</feature>
<feature type="transmembrane region" description="Helical" evidence="3">
    <location>
        <begin position="145"/>
        <end position="172"/>
    </location>
</feature>
<comment type="caution">
    <text evidence="6">The sequence shown here is derived from an EMBL/GenBank/DDBJ whole genome shotgun (WGS) entry which is preliminary data.</text>
</comment>
<name>A0A2S5B2H1_9BASI</name>
<feature type="transmembrane region" description="Helical" evidence="3">
    <location>
        <begin position="902"/>
        <end position="921"/>
    </location>
</feature>
<accession>A0A2S5B2H1</accession>
<gene>
    <name evidence="6" type="ORF">BMF94_6006</name>
</gene>
<feature type="region of interest" description="Disordered" evidence="2">
    <location>
        <begin position="416"/>
        <end position="453"/>
    </location>
</feature>
<feature type="compositionally biased region" description="Basic and acidic residues" evidence="2">
    <location>
        <begin position="700"/>
        <end position="711"/>
    </location>
</feature>
<feature type="compositionally biased region" description="Basic and acidic residues" evidence="2">
    <location>
        <begin position="32"/>
        <end position="47"/>
    </location>
</feature>